<comment type="function">
    <text evidence="9">Couples transcription and DNA repair by recognizing RNA polymerase (RNAP) stalled at DNA lesions. Mediates ATP-dependent release of RNAP and its truncated transcript from the DNA, and recruitment of nucleotide excision repair machinery to the damaged site.</text>
</comment>
<keyword evidence="1 9" id="KW-0963">Cytoplasm</keyword>
<dbReference type="PROSITE" id="PS51192">
    <property type="entry name" value="HELICASE_ATP_BIND_1"/>
    <property type="match status" value="1"/>
</dbReference>
<dbReference type="SUPFAM" id="SSF52540">
    <property type="entry name" value="P-loop containing nucleoside triphosphate hydrolases"/>
    <property type="match status" value="4"/>
</dbReference>
<dbReference type="InterPro" id="IPR011545">
    <property type="entry name" value="DEAD/DEAH_box_helicase_dom"/>
</dbReference>
<organism evidence="13 14">
    <name type="scientific">Kribbella deserti</name>
    <dbReference type="NCBI Taxonomy" id="1926257"/>
    <lineage>
        <taxon>Bacteria</taxon>
        <taxon>Bacillati</taxon>
        <taxon>Actinomycetota</taxon>
        <taxon>Actinomycetes</taxon>
        <taxon>Propionibacteriales</taxon>
        <taxon>Kribbellaceae</taxon>
        <taxon>Kribbella</taxon>
    </lineage>
</organism>
<evidence type="ECO:0000256" key="2">
    <source>
        <dbReference type="ARBA" id="ARBA00022741"/>
    </source>
</evidence>
<reference evidence="13 14" key="1">
    <citation type="submission" date="2024-09" db="EMBL/GenBank/DDBJ databases">
        <authorList>
            <person name="Sun Q."/>
            <person name="Mori K."/>
        </authorList>
    </citation>
    <scope>NUCLEOTIDE SEQUENCE [LARGE SCALE GENOMIC DNA]</scope>
    <source>
        <strain evidence="13 14">CGMCC 1.15906</strain>
    </source>
</reference>
<evidence type="ECO:0000259" key="11">
    <source>
        <dbReference type="PROSITE" id="PS51192"/>
    </source>
</evidence>
<evidence type="ECO:0000256" key="7">
    <source>
        <dbReference type="ARBA" id="ARBA00023125"/>
    </source>
</evidence>
<evidence type="ECO:0000256" key="6">
    <source>
        <dbReference type="ARBA" id="ARBA00022840"/>
    </source>
</evidence>
<dbReference type="InterPro" id="IPR047112">
    <property type="entry name" value="RecG/Mfd"/>
</dbReference>
<dbReference type="InterPro" id="IPR001650">
    <property type="entry name" value="Helicase_C-like"/>
</dbReference>
<comment type="caution">
    <text evidence="13">The sequence shown here is derived from an EMBL/GenBank/DDBJ whole genome shotgun (WGS) entry which is preliminary data.</text>
</comment>
<dbReference type="InterPro" id="IPR036101">
    <property type="entry name" value="CarD-like/TRCF_RID_sf"/>
</dbReference>
<comment type="similarity">
    <text evidence="9">In the C-terminal section; belongs to the helicase family. RecG subfamily.</text>
</comment>
<dbReference type="Gene3D" id="3.40.50.300">
    <property type="entry name" value="P-loop containing nucleotide triphosphate hydrolases"/>
    <property type="match status" value="2"/>
</dbReference>
<dbReference type="EC" id="3.6.4.-" evidence="9"/>
<comment type="similarity">
    <text evidence="9">In the N-terminal section; belongs to the UvrB family.</text>
</comment>
<dbReference type="PROSITE" id="PS51194">
    <property type="entry name" value="HELICASE_CTER"/>
    <property type="match status" value="1"/>
</dbReference>
<feature type="domain" description="Helicase C-terminal" evidence="12">
    <location>
        <begin position="875"/>
        <end position="1025"/>
    </location>
</feature>
<evidence type="ECO:0000256" key="8">
    <source>
        <dbReference type="ARBA" id="ARBA00023204"/>
    </source>
</evidence>
<feature type="region of interest" description="Disordered" evidence="10">
    <location>
        <begin position="518"/>
        <end position="537"/>
    </location>
</feature>
<dbReference type="HAMAP" id="MF_00969">
    <property type="entry name" value="TRCF"/>
    <property type="match status" value="1"/>
</dbReference>
<dbReference type="Pfam" id="PF00271">
    <property type="entry name" value="Helicase_C"/>
    <property type="match status" value="1"/>
</dbReference>
<dbReference type="Pfam" id="PF00270">
    <property type="entry name" value="DEAD"/>
    <property type="match status" value="1"/>
</dbReference>
<dbReference type="Pfam" id="PF03461">
    <property type="entry name" value="TRCF"/>
    <property type="match status" value="1"/>
</dbReference>
<dbReference type="PANTHER" id="PTHR47964">
    <property type="entry name" value="ATP-DEPENDENT DNA HELICASE HOMOLOG RECG, CHLOROPLASTIC"/>
    <property type="match status" value="1"/>
</dbReference>
<keyword evidence="6 9" id="KW-0067">ATP-binding</keyword>
<keyword evidence="7 9" id="KW-0238">DNA-binding</keyword>
<gene>
    <name evidence="9 13" type="primary">mfd</name>
    <name evidence="13" type="ORF">ACFFGN_27055</name>
</gene>
<dbReference type="Pfam" id="PF02559">
    <property type="entry name" value="CarD_TRCF_RID"/>
    <property type="match status" value="1"/>
</dbReference>
<evidence type="ECO:0000256" key="5">
    <source>
        <dbReference type="ARBA" id="ARBA00022806"/>
    </source>
</evidence>
<dbReference type="InterPro" id="IPR027417">
    <property type="entry name" value="P-loop_NTPase"/>
</dbReference>
<dbReference type="SMART" id="SM01058">
    <property type="entry name" value="CarD_TRCF"/>
    <property type="match status" value="1"/>
</dbReference>
<dbReference type="InterPro" id="IPR004576">
    <property type="entry name" value="Mfd"/>
</dbReference>
<dbReference type="InterPro" id="IPR005118">
    <property type="entry name" value="TRCF_C"/>
</dbReference>
<proteinExistence type="inferred from homology"/>
<keyword evidence="2 9" id="KW-0547">Nucleotide-binding</keyword>
<dbReference type="SUPFAM" id="SSF143517">
    <property type="entry name" value="TRCF domain-like"/>
    <property type="match status" value="1"/>
</dbReference>
<dbReference type="Proteomes" id="UP001589890">
    <property type="component" value="Unassembled WGS sequence"/>
</dbReference>
<dbReference type="Pfam" id="PF17757">
    <property type="entry name" value="UvrB_inter"/>
    <property type="match status" value="1"/>
</dbReference>
<dbReference type="SUPFAM" id="SSF141259">
    <property type="entry name" value="CarD-like"/>
    <property type="match status" value="1"/>
</dbReference>
<dbReference type="NCBIfam" id="TIGR00580">
    <property type="entry name" value="mfd"/>
    <property type="match status" value="1"/>
</dbReference>
<evidence type="ECO:0000256" key="3">
    <source>
        <dbReference type="ARBA" id="ARBA00022763"/>
    </source>
</evidence>
<feature type="domain" description="Helicase ATP-binding" evidence="11">
    <location>
        <begin position="689"/>
        <end position="850"/>
    </location>
</feature>
<dbReference type="Gene3D" id="3.90.1150.50">
    <property type="entry name" value="Transcription-repair-coupling factor, D7 domain"/>
    <property type="match status" value="1"/>
</dbReference>
<dbReference type="Gene3D" id="3.30.2060.10">
    <property type="entry name" value="Penicillin-binding protein 1b domain"/>
    <property type="match status" value="1"/>
</dbReference>
<name>A0ABV6QT12_9ACTN</name>
<dbReference type="RefSeq" id="WP_380052895.1">
    <property type="nucleotide sequence ID" value="NZ_JBHLTC010000036.1"/>
</dbReference>
<accession>A0ABV6QT12</accession>
<keyword evidence="8 9" id="KW-0234">DNA repair</keyword>
<evidence type="ECO:0000313" key="14">
    <source>
        <dbReference type="Proteomes" id="UP001589890"/>
    </source>
</evidence>
<dbReference type="CDD" id="cd17991">
    <property type="entry name" value="DEXHc_TRCF"/>
    <property type="match status" value="1"/>
</dbReference>
<dbReference type="EMBL" id="JBHLTC010000036">
    <property type="protein sequence ID" value="MFC0627762.1"/>
    <property type="molecule type" value="Genomic_DNA"/>
</dbReference>
<dbReference type="SMART" id="SM00982">
    <property type="entry name" value="TRCF"/>
    <property type="match status" value="1"/>
</dbReference>
<dbReference type="InterPro" id="IPR003711">
    <property type="entry name" value="CarD-like/TRCF_RID"/>
</dbReference>
<keyword evidence="4 9" id="KW-0378">Hydrolase</keyword>
<keyword evidence="14" id="KW-1185">Reference proteome</keyword>
<dbReference type="SMART" id="SM00490">
    <property type="entry name" value="HELICc"/>
    <property type="match status" value="1"/>
</dbReference>
<evidence type="ECO:0000256" key="4">
    <source>
        <dbReference type="ARBA" id="ARBA00022801"/>
    </source>
</evidence>
<evidence type="ECO:0000256" key="1">
    <source>
        <dbReference type="ARBA" id="ARBA00022490"/>
    </source>
</evidence>
<keyword evidence="3 9" id="KW-0227">DNA damage</keyword>
<dbReference type="SMART" id="SM00487">
    <property type="entry name" value="DEXDc"/>
    <property type="match status" value="1"/>
</dbReference>
<evidence type="ECO:0000256" key="10">
    <source>
        <dbReference type="SAM" id="MobiDB-lite"/>
    </source>
</evidence>
<sequence>MLADGGSRSDSGEVQLVTRLAGLVDALVTDSVVAGALADARSDVPTKLDLSAPGPIRPVLLAALAEARGADRPILAVTATFREAEDLTAALGCLVDPNSVAYYPAWETLPHERLSPRSDTVGRRLAVLRRLVHPDSSDITTGAIKILVAPVRSVLQPQVAGLADLRPVQLHLGDTIELDDVVERLSAAAYNRVDLVERRGEFAVRGGIIDVFPPTEEHPLRVDFFGDEIEEIRYFAVADQRSLEIAEHGLWAPPCRELLLTDDVRARAGVLAKEHPELAELFEKLAQGHAVEGMESLAPVLVDEMELLVDLMPEGTHVIVSDPERVRARAHDLVATSQEFLEASWAAAAGGGEAPIDLGAAAYMSLADVRSQALDRGLAWWSLSPFAAAPTGDDAVLRDSMGEVVHFDIDTDAGAVKTRAIAANEVEPYRGETSAAVEDIRGWLRAGWRVVCVTEGHGPAQRLAEILAESEVPARMVDGVGSDPEPGVVLITQGQLERGFVAEGIKLAVLTETDIAGQRSMADRRSQQRLPSRRKKTVDPLELQPGDFVVHEQHGVGRYVEMMQRTVGTGQQKATREYVVIEFAPSKRGQPGDRLYVPTDQLDQVTRYVGGEQPTLDKMGGGDWAKRKGRARKAVRQIAAELIKLYAARQATKGHAFAADTPWQREMEDAFPFVETPDQLATIDDVKRDMERITPMDRVVCGDVGYGKTEIAVRAAFKAVQDGKQVAVLVPTTLLVQQHYATFAERYANFPVNVAPLSRFQTDKESKATIDGLADGSVDVVIGTHRLLSGEVAFKDLGLVVVDEEQRFGVEHKEQLKRLRTAVDVLTMSATPIPRTLEMSITGIREMSTIATPPEERHPVLTFVGAYEEGQVTAAIRRELLREGQVFFVHNRVNTIEKAAARIRQLVPEARVSVAHGQMPEHHLEQVIQDFWEKRADVIVCTTIVESGIDISNANTLIVERSDLLGLSQLHQLRGRVGRGRERAYAYFFFPPEKPLTETAHDRLATIAQHADLGAGMQVAMKDLEIRGAGNLLGGEQSGHIADVGFDLYVRLVGEAVAEFRGDTPAEEPEVKIELPIDAHLPHDYVPSQRLRLEMYQRMASVRDEDGIASLVEELHDRYGNIPAPVQNLLEVAKFRNRARQAGLSDVTLQGNLIRFGPVDLPDSKVLRLNRLYPKSLVKPQLRTILVPRPTTRPVAGQPLRDVELLQWCTRLIDDVIAEPIPAQRS</sequence>
<evidence type="ECO:0000313" key="13">
    <source>
        <dbReference type="EMBL" id="MFC0627762.1"/>
    </source>
</evidence>
<dbReference type="InterPro" id="IPR037235">
    <property type="entry name" value="TRCF-like_C_D7"/>
</dbReference>
<keyword evidence="5" id="KW-0347">Helicase</keyword>
<evidence type="ECO:0000259" key="12">
    <source>
        <dbReference type="PROSITE" id="PS51194"/>
    </source>
</evidence>
<evidence type="ECO:0000256" key="9">
    <source>
        <dbReference type="HAMAP-Rule" id="MF_00969"/>
    </source>
</evidence>
<protein>
    <recommendedName>
        <fullName evidence="9">Transcription-repair-coupling factor</fullName>
        <shortName evidence="9">TRCF</shortName>
        <ecNumber evidence="9">3.6.4.-</ecNumber>
    </recommendedName>
</protein>
<dbReference type="Gene3D" id="3.40.50.11180">
    <property type="match status" value="1"/>
</dbReference>
<comment type="subcellular location">
    <subcellularLocation>
        <location evidence="9">Cytoplasm</location>
    </subcellularLocation>
</comment>
<dbReference type="Gene3D" id="2.40.10.170">
    <property type="match status" value="1"/>
</dbReference>
<dbReference type="InterPro" id="IPR041471">
    <property type="entry name" value="UvrB_inter"/>
</dbReference>
<dbReference type="InterPro" id="IPR014001">
    <property type="entry name" value="Helicase_ATP-bd"/>
</dbReference>
<dbReference type="PANTHER" id="PTHR47964:SF1">
    <property type="entry name" value="ATP-DEPENDENT DNA HELICASE HOMOLOG RECG, CHLOROPLASTIC"/>
    <property type="match status" value="1"/>
</dbReference>